<feature type="region of interest" description="Disordered" evidence="11">
    <location>
        <begin position="560"/>
        <end position="634"/>
    </location>
</feature>
<organism evidence="14 15">
    <name type="scientific">Rhizoclosmatium globosum</name>
    <dbReference type="NCBI Taxonomy" id="329046"/>
    <lineage>
        <taxon>Eukaryota</taxon>
        <taxon>Fungi</taxon>
        <taxon>Fungi incertae sedis</taxon>
        <taxon>Chytridiomycota</taxon>
        <taxon>Chytridiomycota incertae sedis</taxon>
        <taxon>Chytridiomycetes</taxon>
        <taxon>Chytridiales</taxon>
        <taxon>Chytriomycetaceae</taxon>
        <taxon>Rhizoclosmatium</taxon>
    </lineage>
</organism>
<feature type="region of interest" description="Disordered" evidence="11">
    <location>
        <begin position="650"/>
        <end position="680"/>
    </location>
</feature>
<feature type="compositionally biased region" description="Polar residues" evidence="11">
    <location>
        <begin position="1184"/>
        <end position="1231"/>
    </location>
</feature>
<name>A0A1Y2B9V2_9FUNG</name>
<feature type="compositionally biased region" description="Basic and acidic residues" evidence="11">
    <location>
        <begin position="259"/>
        <end position="290"/>
    </location>
</feature>
<evidence type="ECO:0000256" key="1">
    <source>
        <dbReference type="ARBA" id="ARBA00004389"/>
    </source>
</evidence>
<dbReference type="PROSITE" id="PS00804">
    <property type="entry name" value="CALRETICULIN_2"/>
    <property type="match status" value="1"/>
</dbReference>
<feature type="disulfide bond" evidence="9">
    <location>
        <begin position="148"/>
        <end position="182"/>
    </location>
</feature>
<evidence type="ECO:0000256" key="8">
    <source>
        <dbReference type="ARBA" id="ARBA00023186"/>
    </source>
</evidence>
<feature type="compositionally biased region" description="Polar residues" evidence="11">
    <location>
        <begin position="1112"/>
        <end position="1146"/>
    </location>
</feature>
<feature type="compositionally biased region" description="Low complexity" evidence="11">
    <location>
        <begin position="1316"/>
        <end position="1363"/>
    </location>
</feature>
<dbReference type="GO" id="GO:0051082">
    <property type="term" value="F:unfolded protein binding"/>
    <property type="evidence" value="ECO:0007669"/>
    <property type="project" value="InterPro"/>
</dbReference>
<keyword evidence="5" id="KW-1133">Transmembrane helix</keyword>
<dbReference type="SUPFAM" id="SSF49417">
    <property type="entry name" value="p53-like transcription factors"/>
    <property type="match status" value="1"/>
</dbReference>
<dbReference type="Gene3D" id="2.10.250.10">
    <property type="entry name" value="Calreticulin/calnexin, P domain"/>
    <property type="match status" value="2"/>
</dbReference>
<feature type="compositionally biased region" description="Polar residues" evidence="11">
    <location>
        <begin position="1263"/>
        <end position="1283"/>
    </location>
</feature>
<feature type="chain" id="PRO_5012124088" evidence="12">
    <location>
        <begin position="21"/>
        <end position="1403"/>
    </location>
</feature>
<feature type="region of interest" description="Disordered" evidence="11">
    <location>
        <begin position="694"/>
        <end position="719"/>
    </location>
</feature>
<evidence type="ECO:0000256" key="4">
    <source>
        <dbReference type="ARBA" id="ARBA00022824"/>
    </source>
</evidence>
<keyword evidence="6 10" id="KW-0238">DNA-binding</keyword>
<evidence type="ECO:0000256" key="10">
    <source>
        <dbReference type="PROSITE-ProRule" id="PRU00850"/>
    </source>
</evidence>
<feature type="compositionally biased region" description="Low complexity" evidence="11">
    <location>
        <begin position="1081"/>
        <end position="1111"/>
    </location>
</feature>
<gene>
    <name evidence="14" type="ORF">BCR33DRAFT_856910</name>
</gene>
<keyword evidence="7" id="KW-0472">Membrane</keyword>
<feature type="region of interest" description="Disordered" evidence="11">
    <location>
        <begin position="246"/>
        <end position="290"/>
    </location>
</feature>
<dbReference type="FunFam" id="2.60.120.200:FF:000011">
    <property type="entry name" value="Probable calnexin"/>
    <property type="match status" value="1"/>
</dbReference>
<feature type="DNA-binding region" description="NDT80" evidence="10">
    <location>
        <begin position="696"/>
        <end position="922"/>
    </location>
</feature>
<evidence type="ECO:0000313" key="14">
    <source>
        <dbReference type="EMBL" id="ORY31544.1"/>
    </source>
</evidence>
<dbReference type="PROSITE" id="PS00805">
    <property type="entry name" value="CALRETICULIN_REPEAT"/>
    <property type="match status" value="1"/>
</dbReference>
<dbReference type="InterPro" id="IPR001580">
    <property type="entry name" value="Calret/calnex"/>
</dbReference>
<sequence length="1403" mass="153550">MKLAQVVLFTVGLLASAVKASDEAPAAVTTAAAVSGEEKVQHKVVFVPTKRNALFLDQFVPETVKRWIPSEAKKIVDGVEDEDLIRYRGKWNIEEPIVFPGLKADRGLTVKTAAAHHAISAVFPAPVDTTDKTFVAQYEVKLQNGLECGGAYMKLLTYDPKFIPEKFSDKTPYTIMFGPDRCGSTNKVHFILRHQNPISKEIEEKHMNSVVAAKIDKLTNVYTLIIRPDQSFEILINGESEKKGSLLEDLEPPVNPSKLIDDPEDKKPADWIDEAKIPDPDATKPDDWDETAPREIVDEDATIPEDWLVDEPKSIPDPEACADVSGCGAWTKPLKPNPDYKGKWKAPIIDNPAYKGPWAPRKIDNPHYFGAIGFELWTMQDAIQFDNIWIGDNEKEAKLFRAETWGNKNRIETEKEKEEVKKAEEASKDSNKSYYQKAQDWAQSFRVRIWTLISRSQKGDYLEAALDDPVAVGFCGLMVAYLIMSAISLVQNIIGFFAPAKVAAEAKEKTDDGSKLSASACNWYRQSKLLLPQDGQSGRVGDTTSKLGTDSVSQFLGLHQSNTQSNSSGSDGFNAGQDYQAIGSNNQSSANAANTSHLPDPHSFLSAATPAVPQAPTSNFTPNHNGNNSNQGYDMMQSLTSAALGHLSPAAPQATTISNPSTSTTAAPTHQTQSHTNESSIVGEAVPVNLGELANMPTPEVTGGDDGADGEGEDNSGGHQIPFAPSVQKCHLWNADKSKSYNIEVKPSIDRGFFIAEGNWTCYRRNYFQLSSSFTITESSAPGSSSNNVDEAKPSPKTTFYLELNGNLVQIVPVELVQHTSKRDKGPLTQPVPRVSEPGPGRTIFERIQFRTATSNNGRKRGSPPNSNGGAAAAALAQQYFIVTVEVLCKVASGEFYRVCEAEMQDGVVVRGRAPGHYLNRDLAISGRPVDKEEEPVVINAATGRAVRKAAMKPPIVERDVSPLGEPDVVVRSSNGSAQPQSQYQQNQQNQHQHQQQQMQSFGAPFGNQQNMGRPMSQVQYPQQGPGPNPPQGMYPPFNGFNSGPGAPPSMYGSGMMGGPGQYNYPPQASQVPPPRPQPQYPTQNQPQQQRYPPGQMPYSQPQQGQYMSQQFNQSQGYMNTPAPSQQGFMNNQASTQPGFANQRVNQQGSYSSPSQSGFMGTPSDSQSKYMSNSSLPISSQQSFMNSPHSSQAYLNAPTSAPSQNFMNASQPGSAQNFMNNQSSFNAYQPPQTQQPSYNQSFQQQFQPNAPLPPLPTQPQGMYGSNTMQNTGFMSAQNSSSSFLPPPPQQQPPIPQIPAYNPQSSYAPPPTHSTYQQSSFPQQPQQQQYSAAPYGGYGQQPVPMPQQQQQQQPVQQQKPQQAPKQKRPLRGSSADSGESDYEFNEESDEDFRPGKEGSNKKRK</sequence>
<feature type="region of interest" description="Disordered" evidence="11">
    <location>
        <begin position="822"/>
        <end position="841"/>
    </location>
</feature>
<feature type="compositionally biased region" description="Low complexity" evidence="11">
    <location>
        <begin position="1147"/>
        <end position="1161"/>
    </location>
</feature>
<keyword evidence="4" id="KW-0256">Endoplasmic reticulum</keyword>
<dbReference type="InterPro" id="IPR037141">
    <property type="entry name" value="NDT80_DNA-bd_dom_sf"/>
</dbReference>
<dbReference type="Gene3D" id="2.60.120.200">
    <property type="match status" value="1"/>
</dbReference>
<dbReference type="GO" id="GO:0036503">
    <property type="term" value="P:ERAD pathway"/>
    <property type="evidence" value="ECO:0007669"/>
    <property type="project" value="TreeGrafter"/>
</dbReference>
<dbReference type="Proteomes" id="UP000193642">
    <property type="component" value="Unassembled WGS sequence"/>
</dbReference>
<dbReference type="GO" id="GO:0005509">
    <property type="term" value="F:calcium ion binding"/>
    <property type="evidence" value="ECO:0007669"/>
    <property type="project" value="InterPro"/>
</dbReference>
<evidence type="ECO:0000256" key="5">
    <source>
        <dbReference type="ARBA" id="ARBA00022989"/>
    </source>
</evidence>
<dbReference type="InterPro" id="IPR018124">
    <property type="entry name" value="Calret/calnex_CS"/>
</dbReference>
<dbReference type="PRINTS" id="PR00626">
    <property type="entry name" value="CALRETICULIN"/>
</dbReference>
<feature type="compositionally biased region" description="Low complexity" evidence="11">
    <location>
        <begin position="655"/>
        <end position="676"/>
    </location>
</feature>
<dbReference type="SUPFAM" id="SSF49899">
    <property type="entry name" value="Concanavalin A-like lectins/glucanases"/>
    <property type="match status" value="1"/>
</dbReference>
<accession>A0A1Y2B9V2</accession>
<feature type="compositionally biased region" description="Low complexity" evidence="11">
    <location>
        <begin position="1172"/>
        <end position="1183"/>
    </location>
</feature>
<dbReference type="GO" id="GO:0005789">
    <property type="term" value="C:endoplasmic reticulum membrane"/>
    <property type="evidence" value="ECO:0007669"/>
    <property type="project" value="UniProtKB-SubCell"/>
</dbReference>
<feature type="compositionally biased region" description="Pro residues" evidence="11">
    <location>
        <begin position="1284"/>
        <end position="1296"/>
    </location>
</feature>
<evidence type="ECO:0000256" key="3">
    <source>
        <dbReference type="ARBA" id="ARBA00022692"/>
    </source>
</evidence>
<feature type="compositionally biased region" description="Low complexity" evidence="11">
    <location>
        <begin position="1232"/>
        <end position="1249"/>
    </location>
</feature>
<dbReference type="GO" id="GO:0003677">
    <property type="term" value="F:DNA binding"/>
    <property type="evidence" value="ECO:0007669"/>
    <property type="project" value="UniProtKB-KW"/>
</dbReference>
<dbReference type="STRING" id="329046.A0A1Y2B9V2"/>
<dbReference type="InterPro" id="IPR009033">
    <property type="entry name" value="Calreticulin/calnexin_P_dom_sf"/>
</dbReference>
<feature type="signal peptide" evidence="12">
    <location>
        <begin position="1"/>
        <end position="20"/>
    </location>
</feature>
<dbReference type="Pfam" id="PF05224">
    <property type="entry name" value="NDT80_PhoG"/>
    <property type="match status" value="1"/>
</dbReference>
<keyword evidence="3" id="KW-0812">Transmembrane</keyword>
<keyword evidence="9" id="KW-1015">Disulfide bond</keyword>
<dbReference type="PANTHER" id="PTHR11073:SF1">
    <property type="entry name" value="CALNEXIN 14D-RELATED"/>
    <property type="match status" value="1"/>
</dbReference>
<dbReference type="InterPro" id="IPR024061">
    <property type="entry name" value="NDT80_DNA-bd_dom"/>
</dbReference>
<feature type="region of interest" description="Disordered" evidence="11">
    <location>
        <begin position="958"/>
        <end position="1403"/>
    </location>
</feature>
<comment type="subcellular location">
    <subcellularLocation>
        <location evidence="1">Endoplasmic reticulum membrane</location>
        <topology evidence="1">Single-pass membrane protein</topology>
    </subcellularLocation>
</comment>
<dbReference type="InterPro" id="IPR013320">
    <property type="entry name" value="ConA-like_dom_sf"/>
</dbReference>
<keyword evidence="12" id="KW-0732">Signal</keyword>
<feature type="compositionally biased region" description="Pro residues" evidence="11">
    <location>
        <begin position="1025"/>
        <end position="1034"/>
    </location>
</feature>
<evidence type="ECO:0000256" key="7">
    <source>
        <dbReference type="ARBA" id="ARBA00023136"/>
    </source>
</evidence>
<dbReference type="SUPFAM" id="SSF63887">
    <property type="entry name" value="P-domain of calnexin/calreticulin"/>
    <property type="match status" value="1"/>
</dbReference>
<evidence type="ECO:0000313" key="15">
    <source>
        <dbReference type="Proteomes" id="UP000193642"/>
    </source>
</evidence>
<dbReference type="EMBL" id="MCGO01000076">
    <property type="protein sequence ID" value="ORY31544.1"/>
    <property type="molecule type" value="Genomic_DNA"/>
</dbReference>
<evidence type="ECO:0000256" key="12">
    <source>
        <dbReference type="SAM" id="SignalP"/>
    </source>
</evidence>
<evidence type="ECO:0000256" key="6">
    <source>
        <dbReference type="ARBA" id="ARBA00023125"/>
    </source>
</evidence>
<feature type="compositionally biased region" description="Acidic residues" evidence="11">
    <location>
        <begin position="1377"/>
        <end position="1389"/>
    </location>
</feature>
<protein>
    <submittedName>
        <fullName evidence="14">Calreticulin-domain-containing protein</fullName>
    </submittedName>
</protein>
<feature type="compositionally biased region" description="Basic and acidic residues" evidence="11">
    <location>
        <begin position="1390"/>
        <end position="1403"/>
    </location>
</feature>
<evidence type="ECO:0000256" key="2">
    <source>
        <dbReference type="ARBA" id="ARBA00010983"/>
    </source>
</evidence>
<proteinExistence type="inferred from homology"/>
<dbReference type="Pfam" id="PF00262">
    <property type="entry name" value="Calreticulin"/>
    <property type="match status" value="1"/>
</dbReference>
<feature type="compositionally biased region" description="Low complexity" evidence="11">
    <location>
        <begin position="979"/>
        <end position="1001"/>
    </location>
</feature>
<evidence type="ECO:0000256" key="9">
    <source>
        <dbReference type="PIRSR" id="PIRSR601580-3"/>
    </source>
</evidence>
<dbReference type="InterPro" id="IPR008967">
    <property type="entry name" value="p53-like_TF_DNA-bd_sf"/>
</dbReference>
<keyword evidence="8" id="KW-0143">Chaperone</keyword>
<reference evidence="14 15" key="1">
    <citation type="submission" date="2016-07" db="EMBL/GenBank/DDBJ databases">
        <title>Pervasive Adenine N6-methylation of Active Genes in Fungi.</title>
        <authorList>
            <consortium name="DOE Joint Genome Institute"/>
            <person name="Mondo S.J."/>
            <person name="Dannebaum R.O."/>
            <person name="Kuo R.C."/>
            <person name="Labutti K."/>
            <person name="Haridas S."/>
            <person name="Kuo A."/>
            <person name="Salamov A."/>
            <person name="Ahrendt S.R."/>
            <person name="Lipzen A."/>
            <person name="Sullivan W."/>
            <person name="Andreopoulos W.B."/>
            <person name="Clum A."/>
            <person name="Lindquist E."/>
            <person name="Daum C."/>
            <person name="Ramamoorthy G.K."/>
            <person name="Gryganskyi A."/>
            <person name="Culley D."/>
            <person name="Magnuson J.K."/>
            <person name="James T.Y."/>
            <person name="O'Malley M.A."/>
            <person name="Stajich J.E."/>
            <person name="Spatafora J.W."/>
            <person name="Visel A."/>
            <person name="Grigoriev I.V."/>
        </authorList>
    </citation>
    <scope>NUCLEOTIDE SEQUENCE [LARGE SCALE GENOMIC DNA]</scope>
    <source>
        <strain evidence="14 15">JEL800</strain>
    </source>
</reference>
<evidence type="ECO:0000256" key="11">
    <source>
        <dbReference type="SAM" id="MobiDB-lite"/>
    </source>
</evidence>
<evidence type="ECO:0000259" key="13">
    <source>
        <dbReference type="PROSITE" id="PS51517"/>
    </source>
</evidence>
<dbReference type="PANTHER" id="PTHR11073">
    <property type="entry name" value="CALRETICULIN AND CALNEXIN"/>
    <property type="match status" value="1"/>
</dbReference>
<dbReference type="GO" id="GO:0003700">
    <property type="term" value="F:DNA-binding transcription factor activity"/>
    <property type="evidence" value="ECO:0007669"/>
    <property type="project" value="UniProtKB-UniRule"/>
</dbReference>
<dbReference type="PROSITE" id="PS00803">
    <property type="entry name" value="CALRETICULIN_1"/>
    <property type="match status" value="1"/>
</dbReference>
<feature type="compositionally biased region" description="Polar residues" evidence="11">
    <location>
        <begin position="560"/>
        <end position="571"/>
    </location>
</feature>
<dbReference type="GO" id="GO:0006457">
    <property type="term" value="P:protein folding"/>
    <property type="evidence" value="ECO:0007669"/>
    <property type="project" value="InterPro"/>
</dbReference>
<dbReference type="PROSITE" id="PS51517">
    <property type="entry name" value="NDT80"/>
    <property type="match status" value="1"/>
</dbReference>
<dbReference type="OrthoDB" id="1938156at2759"/>
<comment type="caution">
    <text evidence="14">The sequence shown here is derived from an EMBL/GenBank/DDBJ whole genome shotgun (WGS) entry which is preliminary data.</text>
</comment>
<feature type="compositionally biased region" description="Polar residues" evidence="11">
    <location>
        <begin position="615"/>
        <end position="634"/>
    </location>
</feature>
<feature type="domain" description="NDT80" evidence="13">
    <location>
        <begin position="696"/>
        <end position="922"/>
    </location>
</feature>
<feature type="compositionally biased region" description="Low complexity" evidence="11">
    <location>
        <begin position="581"/>
        <end position="596"/>
    </location>
</feature>
<dbReference type="Gene3D" id="2.60.40.1390">
    <property type="entry name" value="NDT80 DNA-binding domain"/>
    <property type="match status" value="2"/>
</dbReference>
<keyword evidence="15" id="KW-1185">Reference proteome</keyword>
<comment type="similarity">
    <text evidence="2">Belongs to the calreticulin family.</text>
</comment>